<name>A0A084U3T3_MALIO</name>
<reference evidence="3 4" key="1">
    <citation type="journal article" date="2014" name="PLoS ONE">
        <title>Reduction of Hydrogen Peroxide Accumulation and Toxicity by a Catalase from Mycoplasma iowae.</title>
        <authorList>
            <person name="Pritchard R.E."/>
            <person name="Prassinos A.J."/>
            <person name="Osborne J.D."/>
            <person name="Raviv Z."/>
            <person name="Balish M.F."/>
        </authorList>
    </citation>
    <scope>NUCLEOTIDE SEQUENCE [LARGE SCALE GENOMIC DNA]</scope>
    <source>
        <strain evidence="3 4">DK-CPA</strain>
    </source>
</reference>
<dbReference type="RefSeq" id="WP_036451884.1">
    <property type="nucleotide sequence ID" value="NZ_AWQU01000075.1"/>
</dbReference>
<evidence type="ECO:0000313" key="4">
    <source>
        <dbReference type="Proteomes" id="UP000028523"/>
    </source>
</evidence>
<dbReference type="Pfam" id="PF03496">
    <property type="entry name" value="ADPrib_exo_Tox"/>
    <property type="match status" value="1"/>
</dbReference>
<dbReference type="SUPFAM" id="SSF56399">
    <property type="entry name" value="ADP-ribosylation"/>
    <property type="match status" value="1"/>
</dbReference>
<feature type="domain" description="ADP ribosyltransferase" evidence="2">
    <location>
        <begin position="59"/>
        <end position="263"/>
    </location>
</feature>
<feature type="signal peptide" evidence="1">
    <location>
        <begin position="1"/>
        <end position="22"/>
    </location>
</feature>
<proteinExistence type="predicted"/>
<dbReference type="EMBL" id="AWQU01000075">
    <property type="protein sequence ID" value="KFB07619.1"/>
    <property type="molecule type" value="Genomic_DNA"/>
</dbReference>
<organism evidence="3 4">
    <name type="scientific">Malacoplasma iowae DK-CPA</name>
    <dbReference type="NCBI Taxonomy" id="1394179"/>
    <lineage>
        <taxon>Bacteria</taxon>
        <taxon>Bacillati</taxon>
        <taxon>Mycoplasmatota</taxon>
        <taxon>Mycoplasmoidales</taxon>
        <taxon>Mycoplasmoidaceae</taxon>
        <taxon>Malacoplasma</taxon>
    </lineage>
</organism>
<dbReference type="Gene3D" id="3.90.176.10">
    <property type="entry name" value="Toxin ADP-ribosyltransferase, Chain A, domain 1"/>
    <property type="match status" value="1"/>
</dbReference>
<keyword evidence="4" id="KW-1185">Reference proteome</keyword>
<comment type="caution">
    <text evidence="3">The sequence shown here is derived from an EMBL/GenBank/DDBJ whole genome shotgun (WGS) entry which is preliminary data.</text>
</comment>
<evidence type="ECO:0000313" key="3">
    <source>
        <dbReference type="EMBL" id="KFB07619.1"/>
    </source>
</evidence>
<evidence type="ECO:0000256" key="1">
    <source>
        <dbReference type="SAM" id="SignalP"/>
    </source>
</evidence>
<feature type="chain" id="PRO_5001782786" description="ADP ribosyltransferase domain-containing protein" evidence="1">
    <location>
        <begin position="23"/>
        <end position="274"/>
    </location>
</feature>
<dbReference type="PROSITE" id="PS51996">
    <property type="entry name" value="TR_MART"/>
    <property type="match status" value="1"/>
</dbReference>
<gene>
    <name evidence="3" type="ORF">P271_468</name>
</gene>
<dbReference type="GO" id="GO:0005576">
    <property type="term" value="C:extracellular region"/>
    <property type="evidence" value="ECO:0007669"/>
    <property type="project" value="InterPro"/>
</dbReference>
<protein>
    <recommendedName>
        <fullName evidence="2">ADP ribosyltransferase domain-containing protein</fullName>
    </recommendedName>
</protein>
<accession>A0A084U3T3</accession>
<dbReference type="Proteomes" id="UP000028523">
    <property type="component" value="Unassembled WGS sequence"/>
</dbReference>
<dbReference type="AlphaFoldDB" id="A0A084U3T3"/>
<keyword evidence="1" id="KW-0732">Signal</keyword>
<dbReference type="InterPro" id="IPR003540">
    <property type="entry name" value="ADP-ribosyltransferase"/>
</dbReference>
<evidence type="ECO:0000259" key="2">
    <source>
        <dbReference type="Pfam" id="PF03496"/>
    </source>
</evidence>
<sequence length="274" mass="32233">MNFKIKKIFFIMPLMTIPFVTTLTCCSNNSNVYSYNFEKDSQKIAKSYNEWINKLSYTDWEKNDDGKNKNAICKSEQQSLYMYLNQWGDFWNKFLHLQQEPKDTKRTLIPNSGFLENVEYEINGNGYKYIISALEKAETKFDMQVFHGVEFMEVEFWDQLNKYVKDGVNGLDFSKTIGQKIESYGFLSTTLDIKYAYPFVNGNDWTDNNISKPPLKEPTLFIINIKKNTKEVAYVSGYNFMDVANTEDQVLINKNKQYLIKDWYKDDKGVNILH</sequence>